<organism evidence="7 8">
    <name type="scientific">Claviceps pazoutovae</name>
    <dbReference type="NCBI Taxonomy" id="1649127"/>
    <lineage>
        <taxon>Eukaryota</taxon>
        <taxon>Fungi</taxon>
        <taxon>Dikarya</taxon>
        <taxon>Ascomycota</taxon>
        <taxon>Pezizomycotina</taxon>
        <taxon>Sordariomycetes</taxon>
        <taxon>Hypocreomycetidae</taxon>
        <taxon>Hypocreales</taxon>
        <taxon>Clavicipitaceae</taxon>
        <taxon>Claviceps</taxon>
    </lineage>
</organism>
<dbReference type="InterPro" id="IPR050815">
    <property type="entry name" value="TF_fung"/>
</dbReference>
<proteinExistence type="predicted"/>
<evidence type="ECO:0000256" key="4">
    <source>
        <dbReference type="ARBA" id="ARBA00023163"/>
    </source>
</evidence>
<keyword evidence="2" id="KW-0479">Metal-binding</keyword>
<dbReference type="GO" id="GO:0008270">
    <property type="term" value="F:zinc ion binding"/>
    <property type="evidence" value="ECO:0007669"/>
    <property type="project" value="InterPro"/>
</dbReference>
<dbReference type="SMART" id="SM00066">
    <property type="entry name" value="GAL4"/>
    <property type="match status" value="1"/>
</dbReference>
<comment type="caution">
    <text evidence="7">The sequence shown here is derived from an EMBL/GenBank/DDBJ whole genome shotgun (WGS) entry which is preliminary data.</text>
</comment>
<gene>
    <name evidence="7" type="ORF">E4U60_003052</name>
</gene>
<evidence type="ECO:0000313" key="8">
    <source>
        <dbReference type="Proteomes" id="UP000706124"/>
    </source>
</evidence>
<dbReference type="CDD" id="cd00067">
    <property type="entry name" value="GAL4"/>
    <property type="match status" value="1"/>
</dbReference>
<keyword evidence="4" id="KW-0804">Transcription</keyword>
<dbReference type="SUPFAM" id="SSF57701">
    <property type="entry name" value="Zn2/Cys6 DNA-binding domain"/>
    <property type="match status" value="1"/>
</dbReference>
<dbReference type="Proteomes" id="UP000706124">
    <property type="component" value="Unassembled WGS sequence"/>
</dbReference>
<dbReference type="PANTHER" id="PTHR47338:SF10">
    <property type="entry name" value="TRANSCRIPTION FACTOR DOMAIN-CONTAINING PROTEIN-RELATED"/>
    <property type="match status" value="1"/>
</dbReference>
<sequence length="378" mass="42411">MHIVHGASHNRRTSLNFILSTPRHAKHLEGVHSAFQSRLGTETSERSDNSKRVFLRQDRQPCVTADVADIGEADTDHLASHRMGSEAFQPGTSGSTNTSELEPLACVGCRSRKLKCDRTKPACTRCRTLGGECVYPEARRKPTFKRRNVKEIEARLAQVESYLKEVNESTNERHESVPQSSEYFVGDGDWCFPAAPASFHDVQDRSQAQPAPGFGFADYAAPRRGDDSSELMRLGYSESLPPLHIQEELNHAFFLVAHLFIPVVHSGRFYQSFYGGPLKRPPMSLQYAIWAMAATGHSKYDQYADIFYKRTRQYIEADEMKAGCFHASALSNFVLATQSRESGLILTNSLADCRTTESISSPSLTRRRCVFVLPWRPS</sequence>
<keyword evidence="5" id="KW-0539">Nucleus</keyword>
<dbReference type="GO" id="GO:0000981">
    <property type="term" value="F:DNA-binding transcription factor activity, RNA polymerase II-specific"/>
    <property type="evidence" value="ECO:0007669"/>
    <property type="project" value="InterPro"/>
</dbReference>
<keyword evidence="3" id="KW-0805">Transcription regulation</keyword>
<dbReference type="OrthoDB" id="4456959at2759"/>
<dbReference type="InterPro" id="IPR001138">
    <property type="entry name" value="Zn2Cys6_DnaBD"/>
</dbReference>
<dbReference type="InterPro" id="IPR036864">
    <property type="entry name" value="Zn2-C6_fun-type_DNA-bd_sf"/>
</dbReference>
<dbReference type="PROSITE" id="PS50048">
    <property type="entry name" value="ZN2_CY6_FUNGAL_2"/>
    <property type="match status" value="1"/>
</dbReference>
<dbReference type="PANTHER" id="PTHR47338">
    <property type="entry name" value="ZN(II)2CYS6 TRANSCRIPTION FACTOR (EUROFUNG)-RELATED"/>
    <property type="match status" value="1"/>
</dbReference>
<accession>A0A9P7SKB4</accession>
<reference evidence="7 8" key="1">
    <citation type="journal article" date="2020" name="bioRxiv">
        <title>Whole genome comparisons of ergot fungi reveals the divergence and evolution of species within the genus Claviceps are the result of varying mechanisms driving genome evolution and host range expansion.</title>
        <authorList>
            <person name="Wyka S.A."/>
            <person name="Mondo S.J."/>
            <person name="Liu M."/>
            <person name="Dettman J."/>
            <person name="Nalam V."/>
            <person name="Broders K.D."/>
        </authorList>
    </citation>
    <scope>NUCLEOTIDE SEQUENCE [LARGE SCALE GENOMIC DNA]</scope>
    <source>
        <strain evidence="7 8">CCC 1485</strain>
    </source>
</reference>
<dbReference type="CDD" id="cd12148">
    <property type="entry name" value="fungal_TF_MHR"/>
    <property type="match status" value="1"/>
</dbReference>
<feature type="domain" description="Zn(2)-C6 fungal-type" evidence="6">
    <location>
        <begin position="105"/>
        <end position="135"/>
    </location>
</feature>
<evidence type="ECO:0000313" key="7">
    <source>
        <dbReference type="EMBL" id="KAG5947403.1"/>
    </source>
</evidence>
<evidence type="ECO:0000256" key="3">
    <source>
        <dbReference type="ARBA" id="ARBA00023015"/>
    </source>
</evidence>
<dbReference type="EMBL" id="SRPO01000025">
    <property type="protein sequence ID" value="KAG5947403.1"/>
    <property type="molecule type" value="Genomic_DNA"/>
</dbReference>
<evidence type="ECO:0000256" key="5">
    <source>
        <dbReference type="ARBA" id="ARBA00023242"/>
    </source>
</evidence>
<dbReference type="GO" id="GO:0005634">
    <property type="term" value="C:nucleus"/>
    <property type="evidence" value="ECO:0007669"/>
    <property type="project" value="UniProtKB-SubCell"/>
</dbReference>
<evidence type="ECO:0000256" key="2">
    <source>
        <dbReference type="ARBA" id="ARBA00022723"/>
    </source>
</evidence>
<dbReference type="Gene3D" id="4.10.240.10">
    <property type="entry name" value="Zn(2)-C6 fungal-type DNA-binding domain"/>
    <property type="match status" value="1"/>
</dbReference>
<keyword evidence="8" id="KW-1185">Reference proteome</keyword>
<dbReference type="Pfam" id="PF00172">
    <property type="entry name" value="Zn_clus"/>
    <property type="match status" value="1"/>
</dbReference>
<comment type="subcellular location">
    <subcellularLocation>
        <location evidence="1">Nucleus</location>
    </subcellularLocation>
</comment>
<dbReference type="AlphaFoldDB" id="A0A9P7SKB4"/>
<protein>
    <recommendedName>
        <fullName evidence="6">Zn(2)-C6 fungal-type domain-containing protein</fullName>
    </recommendedName>
</protein>
<dbReference type="PROSITE" id="PS00463">
    <property type="entry name" value="ZN2_CY6_FUNGAL_1"/>
    <property type="match status" value="1"/>
</dbReference>
<evidence type="ECO:0000256" key="1">
    <source>
        <dbReference type="ARBA" id="ARBA00004123"/>
    </source>
</evidence>
<evidence type="ECO:0000259" key="6">
    <source>
        <dbReference type="PROSITE" id="PS50048"/>
    </source>
</evidence>
<name>A0A9P7SKB4_9HYPO</name>